<evidence type="ECO:0000256" key="7">
    <source>
        <dbReference type="ARBA" id="ARBA00048117"/>
    </source>
</evidence>
<gene>
    <name evidence="8" type="primary">tsaD</name>
    <name evidence="10" type="ORF">DENIS_4626</name>
</gene>
<dbReference type="InterPro" id="IPR000905">
    <property type="entry name" value="Gcp-like_dom"/>
</dbReference>
<sequence>MIVLGIESSCDETAASVVADGTDILSSVVASQIDIHHRYGGVVPELASRKHLEAIVPVVEEAVAASGIAPGDLDAIAATQGPGLVGALLVGFSFAKAYAYTLGIPLCGVSHLEGHINSVFLEPDPPPFPFVALLASGGHTSIYHVTGHTGFELMGQTRDDAAGEAFDKVSKMLGLGYPGGAIIGNMALQGDPAKIRFPRSYLDKSESDFSFSGLKTAVNRYIQTHPDEYEDQVADIAAGFQEAVADVLVYKLVHAAEEKGCSHIAIVGGVAANRRLREKVMQAAQKKGLSVHIPAIDLCGDNAAMIAAVGYHYLKAGARADMNEDVYSRHRL</sequence>
<dbReference type="AlphaFoldDB" id="A0A401G306"/>
<dbReference type="PANTHER" id="PTHR11735">
    <property type="entry name" value="TRNA N6-ADENOSINE THREONYLCARBAMOYLTRANSFERASE"/>
    <property type="match status" value="1"/>
</dbReference>
<dbReference type="InterPro" id="IPR043129">
    <property type="entry name" value="ATPase_NBD"/>
</dbReference>
<protein>
    <recommendedName>
        <fullName evidence="8">tRNA N6-adenosine threonylcarbamoyltransferase</fullName>
        <ecNumber evidence="8">2.3.1.234</ecNumber>
    </recommendedName>
    <alternativeName>
        <fullName evidence="8">N6-L-threonylcarbamoyladenine synthase</fullName>
        <shortName evidence="8">t(6)A synthase</shortName>
    </alternativeName>
    <alternativeName>
        <fullName evidence="8">t(6)A37 threonylcarbamoyladenosine biosynthesis protein TsaD</fullName>
    </alternativeName>
    <alternativeName>
        <fullName evidence="8">tRNA threonylcarbamoyladenosine biosynthesis protein TsaD</fullName>
    </alternativeName>
</protein>
<evidence type="ECO:0000256" key="2">
    <source>
        <dbReference type="ARBA" id="ARBA00022679"/>
    </source>
</evidence>
<dbReference type="GO" id="GO:0061711">
    <property type="term" value="F:tRNA N(6)-L-threonylcarbamoyladenine synthase activity"/>
    <property type="evidence" value="ECO:0007669"/>
    <property type="project" value="UniProtKB-EC"/>
</dbReference>
<feature type="binding site" evidence="8">
    <location>
        <position position="180"/>
    </location>
    <ligand>
        <name>substrate</name>
    </ligand>
</feature>
<dbReference type="EMBL" id="BEXT01000001">
    <property type="protein sequence ID" value="GBC63628.1"/>
    <property type="molecule type" value="Genomic_DNA"/>
</dbReference>
<keyword evidence="6 8" id="KW-0012">Acyltransferase</keyword>
<comment type="caution">
    <text evidence="10">The sequence shown here is derived from an EMBL/GenBank/DDBJ whole genome shotgun (WGS) entry which is preliminary data.</text>
</comment>
<evidence type="ECO:0000256" key="1">
    <source>
        <dbReference type="ARBA" id="ARBA00022490"/>
    </source>
</evidence>
<proteinExistence type="inferred from homology"/>
<feature type="binding site" evidence="8">
    <location>
        <position position="167"/>
    </location>
    <ligand>
        <name>substrate</name>
    </ligand>
</feature>
<comment type="cofactor">
    <cofactor evidence="8">
        <name>Fe(2+)</name>
        <dbReference type="ChEBI" id="CHEBI:29033"/>
    </cofactor>
    <text evidence="8">Binds 1 Fe(2+) ion per subunit.</text>
</comment>
<feature type="binding site" evidence="8">
    <location>
        <position position="273"/>
    </location>
    <ligand>
        <name>substrate</name>
    </ligand>
</feature>
<dbReference type="Gene3D" id="3.30.420.40">
    <property type="match status" value="2"/>
</dbReference>
<keyword evidence="1 8" id="KW-0963">Cytoplasm</keyword>
<feature type="binding site" evidence="8">
    <location>
        <position position="111"/>
    </location>
    <ligand>
        <name>Fe cation</name>
        <dbReference type="ChEBI" id="CHEBI:24875"/>
    </ligand>
</feature>
<organism evidence="10 11">
    <name type="scientific">Desulfonema ishimotonii</name>
    <dbReference type="NCBI Taxonomy" id="45657"/>
    <lineage>
        <taxon>Bacteria</taxon>
        <taxon>Pseudomonadati</taxon>
        <taxon>Thermodesulfobacteriota</taxon>
        <taxon>Desulfobacteria</taxon>
        <taxon>Desulfobacterales</taxon>
        <taxon>Desulfococcaceae</taxon>
        <taxon>Desulfonema</taxon>
    </lineage>
</organism>
<dbReference type="GO" id="GO:0005737">
    <property type="term" value="C:cytoplasm"/>
    <property type="evidence" value="ECO:0007669"/>
    <property type="project" value="UniProtKB-SubCell"/>
</dbReference>
<dbReference type="Proteomes" id="UP000288096">
    <property type="component" value="Unassembled WGS sequence"/>
</dbReference>
<comment type="similarity">
    <text evidence="8">Belongs to the KAE1 / TsaD family.</text>
</comment>
<comment type="catalytic activity">
    <reaction evidence="7 8">
        <text>L-threonylcarbamoyladenylate + adenosine(37) in tRNA = N(6)-L-threonylcarbamoyladenosine(37) in tRNA + AMP + H(+)</text>
        <dbReference type="Rhea" id="RHEA:37059"/>
        <dbReference type="Rhea" id="RHEA-COMP:10162"/>
        <dbReference type="Rhea" id="RHEA-COMP:10163"/>
        <dbReference type="ChEBI" id="CHEBI:15378"/>
        <dbReference type="ChEBI" id="CHEBI:73682"/>
        <dbReference type="ChEBI" id="CHEBI:74411"/>
        <dbReference type="ChEBI" id="CHEBI:74418"/>
        <dbReference type="ChEBI" id="CHEBI:456215"/>
        <dbReference type="EC" id="2.3.1.234"/>
    </reaction>
</comment>
<dbReference type="EC" id="2.3.1.234" evidence="8"/>
<dbReference type="HAMAP" id="MF_01445">
    <property type="entry name" value="TsaD"/>
    <property type="match status" value="1"/>
</dbReference>
<evidence type="ECO:0000313" key="10">
    <source>
        <dbReference type="EMBL" id="GBC63628.1"/>
    </source>
</evidence>
<feature type="binding site" evidence="8">
    <location>
        <position position="301"/>
    </location>
    <ligand>
        <name>Fe cation</name>
        <dbReference type="ChEBI" id="CHEBI:24875"/>
    </ligand>
</feature>
<keyword evidence="3 8" id="KW-0819">tRNA processing</keyword>
<dbReference type="RefSeq" id="WP_124330677.1">
    <property type="nucleotide sequence ID" value="NZ_BEXT01000001.1"/>
</dbReference>
<accession>A0A401G306</accession>
<evidence type="ECO:0000256" key="4">
    <source>
        <dbReference type="ARBA" id="ARBA00022723"/>
    </source>
</evidence>
<keyword evidence="2 8" id="KW-0808">Transferase</keyword>
<evidence type="ECO:0000256" key="8">
    <source>
        <dbReference type="HAMAP-Rule" id="MF_01445"/>
    </source>
</evidence>
<dbReference type="CDD" id="cd24133">
    <property type="entry name" value="ASKHA_NBD_TsaD_bac"/>
    <property type="match status" value="1"/>
</dbReference>
<dbReference type="InterPro" id="IPR017861">
    <property type="entry name" value="KAE1/TsaD"/>
</dbReference>
<comment type="caution">
    <text evidence="8">Lacks conserved residue(s) required for the propagation of feature annotation.</text>
</comment>
<dbReference type="PANTHER" id="PTHR11735:SF6">
    <property type="entry name" value="TRNA N6-ADENOSINE THREONYLCARBAMOYLTRANSFERASE, MITOCHONDRIAL"/>
    <property type="match status" value="1"/>
</dbReference>
<evidence type="ECO:0000256" key="5">
    <source>
        <dbReference type="ARBA" id="ARBA00023004"/>
    </source>
</evidence>
<name>A0A401G306_9BACT</name>
<keyword evidence="5 8" id="KW-0408">Iron</keyword>
<evidence type="ECO:0000256" key="6">
    <source>
        <dbReference type="ARBA" id="ARBA00023315"/>
    </source>
</evidence>
<dbReference type="SUPFAM" id="SSF53067">
    <property type="entry name" value="Actin-like ATPase domain"/>
    <property type="match status" value="2"/>
</dbReference>
<feature type="binding site" evidence="8">
    <location>
        <position position="115"/>
    </location>
    <ligand>
        <name>Fe cation</name>
        <dbReference type="ChEBI" id="CHEBI:24875"/>
    </ligand>
</feature>
<comment type="subcellular location">
    <subcellularLocation>
        <location evidence="8">Cytoplasm</location>
    </subcellularLocation>
</comment>
<feature type="domain" description="Gcp-like" evidence="9">
    <location>
        <begin position="24"/>
        <end position="307"/>
    </location>
</feature>
<dbReference type="PRINTS" id="PR00789">
    <property type="entry name" value="OSIALOPTASE"/>
</dbReference>
<reference evidence="11" key="1">
    <citation type="submission" date="2017-11" db="EMBL/GenBank/DDBJ databases">
        <authorList>
            <person name="Watanabe M."/>
            <person name="Kojima H."/>
        </authorList>
    </citation>
    <scope>NUCLEOTIDE SEQUENCE [LARGE SCALE GENOMIC DNA]</scope>
    <source>
        <strain evidence="11">Tokyo 01</strain>
    </source>
</reference>
<dbReference type="GO" id="GO:0002949">
    <property type="term" value="P:tRNA threonylcarbamoyladenosine modification"/>
    <property type="evidence" value="ECO:0007669"/>
    <property type="project" value="UniProtKB-UniRule"/>
</dbReference>
<reference evidence="11" key="2">
    <citation type="submission" date="2019-01" db="EMBL/GenBank/DDBJ databases">
        <title>Genome sequence of Desulfonema ishimotonii strain Tokyo 01.</title>
        <authorList>
            <person name="Fukui M."/>
        </authorList>
    </citation>
    <scope>NUCLEOTIDE SEQUENCE [LARGE SCALE GENOMIC DNA]</scope>
    <source>
        <strain evidence="11">Tokyo 01</strain>
    </source>
</reference>
<dbReference type="NCBIfam" id="TIGR00329">
    <property type="entry name" value="gcp_kae1"/>
    <property type="match status" value="1"/>
</dbReference>
<evidence type="ECO:0000259" key="9">
    <source>
        <dbReference type="Pfam" id="PF00814"/>
    </source>
</evidence>
<evidence type="ECO:0000313" key="11">
    <source>
        <dbReference type="Proteomes" id="UP000288096"/>
    </source>
</evidence>
<dbReference type="NCBIfam" id="TIGR03723">
    <property type="entry name" value="T6A_TsaD_YgjD"/>
    <property type="match status" value="1"/>
</dbReference>
<dbReference type="FunFam" id="3.30.420.40:FF:000040">
    <property type="entry name" value="tRNA N6-adenosine threonylcarbamoyltransferase"/>
    <property type="match status" value="1"/>
</dbReference>
<dbReference type="InterPro" id="IPR022450">
    <property type="entry name" value="TsaD"/>
</dbReference>
<keyword evidence="4 8" id="KW-0479">Metal-binding</keyword>
<dbReference type="Pfam" id="PF00814">
    <property type="entry name" value="TsaD"/>
    <property type="match status" value="1"/>
</dbReference>
<dbReference type="GO" id="GO:0005506">
    <property type="term" value="F:iron ion binding"/>
    <property type="evidence" value="ECO:0007669"/>
    <property type="project" value="UniProtKB-UniRule"/>
</dbReference>
<evidence type="ECO:0000256" key="3">
    <source>
        <dbReference type="ARBA" id="ARBA00022694"/>
    </source>
</evidence>
<dbReference type="OrthoDB" id="9806197at2"/>
<comment type="function">
    <text evidence="8">Required for the formation of a threonylcarbamoyl group on adenosine at position 37 (t(6)A37) in tRNAs that read codons beginning with adenine. Is involved in the transfer of the threonylcarbamoyl moiety of threonylcarbamoyl-AMP (TC-AMP) to the N6 group of A37, together with TsaE and TsaB. TsaD likely plays a direct catalytic role in this reaction.</text>
</comment>
<feature type="binding site" evidence="8">
    <location>
        <begin position="134"/>
        <end position="138"/>
    </location>
    <ligand>
        <name>substrate</name>
    </ligand>
</feature>
<keyword evidence="11" id="KW-1185">Reference proteome</keyword>